<name>A0A4P6HLB2_9BACT</name>
<dbReference type="SUPFAM" id="SSF55486">
    <property type="entry name" value="Metalloproteases ('zincins'), catalytic domain"/>
    <property type="match status" value="1"/>
</dbReference>
<dbReference type="PROSITE" id="PS52034">
    <property type="entry name" value="PEPTIDASE_M32"/>
    <property type="match status" value="1"/>
</dbReference>
<accession>A0A4P6HLB2</accession>
<dbReference type="CDD" id="cd06460">
    <property type="entry name" value="M32_Taq"/>
    <property type="match status" value="1"/>
</dbReference>
<dbReference type="EC" id="3.4.17.19" evidence="1"/>
<evidence type="ECO:0000256" key="2">
    <source>
        <dbReference type="PIRSR" id="PIRSR006615-1"/>
    </source>
</evidence>
<proteinExistence type="inferred from homology"/>
<comment type="similarity">
    <text evidence="1">Belongs to the peptidase M32 family.</text>
</comment>
<dbReference type="PANTHER" id="PTHR34217:SF1">
    <property type="entry name" value="CARBOXYPEPTIDASE 1"/>
    <property type="match status" value="1"/>
</dbReference>
<dbReference type="GO" id="GO:0046872">
    <property type="term" value="F:metal ion binding"/>
    <property type="evidence" value="ECO:0007669"/>
    <property type="project" value="UniProtKB-KW"/>
</dbReference>
<dbReference type="GO" id="GO:0006508">
    <property type="term" value="P:proteolysis"/>
    <property type="evidence" value="ECO:0007669"/>
    <property type="project" value="UniProtKB-UniRule"/>
</dbReference>
<feature type="binding site" evidence="2">
    <location>
        <position position="269"/>
    </location>
    <ligand>
        <name>Zn(2+)</name>
        <dbReference type="ChEBI" id="CHEBI:29105"/>
        <note>catalytic</note>
    </ligand>
</feature>
<keyword evidence="1 4" id="KW-0121">Carboxypeptidase</keyword>
<dbReference type="OrthoDB" id="9772308at2"/>
<dbReference type="PRINTS" id="PR00998">
    <property type="entry name" value="CRBOXYPTASET"/>
</dbReference>
<feature type="active site" description="Proton donor/acceptor" evidence="3">
    <location>
        <position position="266"/>
    </location>
</feature>
<keyword evidence="1 2" id="KW-0479">Metal-binding</keyword>
<dbReference type="GO" id="GO:0004181">
    <property type="term" value="F:metallocarboxypeptidase activity"/>
    <property type="evidence" value="ECO:0007669"/>
    <property type="project" value="UniProtKB-UniRule"/>
</dbReference>
<comment type="function">
    <text evidence="1">Broad specificity carboxypetidase that releases amino acids sequentially from the C-terminus, including neutral, aromatic, polar and basic residues.</text>
</comment>
<dbReference type="Gene3D" id="1.10.1370.30">
    <property type="match status" value="1"/>
</dbReference>
<evidence type="ECO:0000313" key="5">
    <source>
        <dbReference type="Proteomes" id="UP000293296"/>
    </source>
</evidence>
<keyword evidence="1" id="KW-0378">Hydrolase</keyword>
<dbReference type="Pfam" id="PF02074">
    <property type="entry name" value="Peptidase_M32"/>
    <property type="match status" value="1"/>
</dbReference>
<feature type="binding site" evidence="2">
    <location>
        <position position="296"/>
    </location>
    <ligand>
        <name>Zn(2+)</name>
        <dbReference type="ChEBI" id="CHEBI:29105"/>
        <note>catalytic</note>
    </ligand>
</feature>
<keyword evidence="5" id="KW-1185">Reference proteome</keyword>
<evidence type="ECO:0000313" key="4">
    <source>
        <dbReference type="EMBL" id="QAZ67344.1"/>
    </source>
</evidence>
<sequence>MTAREAYDALLAHSRASADIIAALSLLGWDQQVMLPAQAHAGRANQIGALTAILHRRACDPAMGQWLAACEGSELTAAPATPEAANIRELRRDYDQAVKIPEALAVALAQAASTGQRAWELARKDNDFQAFAPHLQTLLDLSREKAQALGYQTEAYDALLDLYEPGEKAAAIAPVLAELRDAAVDILGRIKDAPAPADLPDGPYDIAAQEKLLRQVTALIGLSPTASRLDVSAHPFSTLIGPGDARITTRFDPADFTKAFFGAVHETGHALYSLGHVGNGHYGTPMGEPASFAVHESQSRLWENQVARSLPFWQHVTPLAAACFPQLADTSPEAMVKAVGAVRPGLIRVDADETTYNLHIILRFELELALIRSDLAVADLPGAWNEKSQAILGLTPPTDALGCLQDVHWSTGAFGYFPTYSLGNIYAACLFEAAGRAIPDLPERMAAGDFAPLRQWLDVNIHAKGRQLPPRTLIAAATGQDPTAAPLVRHLRAKAAAIYGV</sequence>
<comment type="cofactor">
    <cofactor evidence="2">
        <name>Zn(2+)</name>
        <dbReference type="ChEBI" id="CHEBI:29105"/>
    </cofactor>
    <text evidence="2">Binds 1 zinc ion per subunit.</text>
</comment>
<keyword evidence="1" id="KW-0645">Protease</keyword>
<keyword evidence="1" id="KW-0482">Metalloprotease</keyword>
<dbReference type="PIRSF" id="PIRSF006615">
    <property type="entry name" value="Zn_crbxpep_Taq"/>
    <property type="match status" value="1"/>
</dbReference>
<protein>
    <recommendedName>
        <fullName evidence="1">Metal-dependent carboxypeptidase</fullName>
        <ecNumber evidence="1">3.4.17.19</ecNumber>
    </recommendedName>
</protein>
<dbReference type="InterPro" id="IPR001333">
    <property type="entry name" value="Peptidase_M32_Taq"/>
</dbReference>
<dbReference type="KEGG" id="dcb:C3Y92_08940"/>
<gene>
    <name evidence="4" type="ORF">C3Y92_08940</name>
</gene>
<dbReference type="EMBL" id="CP026538">
    <property type="protein sequence ID" value="QAZ67344.1"/>
    <property type="molecule type" value="Genomic_DNA"/>
</dbReference>
<dbReference type="PANTHER" id="PTHR34217">
    <property type="entry name" value="METAL-DEPENDENT CARBOXYPEPTIDASE"/>
    <property type="match status" value="1"/>
</dbReference>
<organism evidence="4 5">
    <name type="scientific">Solidesulfovibrio carbinolicus</name>
    <dbReference type="NCBI Taxonomy" id="296842"/>
    <lineage>
        <taxon>Bacteria</taxon>
        <taxon>Pseudomonadati</taxon>
        <taxon>Thermodesulfobacteriota</taxon>
        <taxon>Desulfovibrionia</taxon>
        <taxon>Desulfovibrionales</taxon>
        <taxon>Desulfovibrionaceae</taxon>
        <taxon>Solidesulfovibrio</taxon>
    </lineage>
</organism>
<feature type="binding site" evidence="2">
    <location>
        <position position="265"/>
    </location>
    <ligand>
        <name>Zn(2+)</name>
        <dbReference type="ChEBI" id="CHEBI:29105"/>
        <note>catalytic</note>
    </ligand>
</feature>
<keyword evidence="2" id="KW-0862">Zinc</keyword>
<comment type="catalytic activity">
    <reaction evidence="1">
        <text>Release of a C-terminal amino acid with broad specificity, except for -Pro.</text>
        <dbReference type="EC" id="3.4.17.19"/>
    </reaction>
</comment>
<dbReference type="AlphaFoldDB" id="A0A4P6HLB2"/>
<evidence type="ECO:0000256" key="3">
    <source>
        <dbReference type="PIRSR" id="PIRSR006615-2"/>
    </source>
</evidence>
<dbReference type="RefSeq" id="WP_129351845.1">
    <property type="nucleotide sequence ID" value="NZ_CP026538.1"/>
</dbReference>
<evidence type="ECO:0000256" key="1">
    <source>
        <dbReference type="PIRNR" id="PIRNR006615"/>
    </source>
</evidence>
<dbReference type="Proteomes" id="UP000293296">
    <property type="component" value="Chromosome"/>
</dbReference>
<reference evidence="4 5" key="1">
    <citation type="submission" date="2018-02" db="EMBL/GenBank/DDBJ databases">
        <title>Genome sequence of Desulfovibrio carbinolicus DSM 3852.</title>
        <authorList>
            <person name="Wilbanks E."/>
            <person name="Skennerton C.T."/>
            <person name="Orphan V.J."/>
        </authorList>
    </citation>
    <scope>NUCLEOTIDE SEQUENCE [LARGE SCALE GENOMIC DNA]</scope>
    <source>
        <strain evidence="4 5">DSM 3852</strain>
    </source>
</reference>